<keyword evidence="2" id="KW-1185">Reference proteome</keyword>
<dbReference type="Proteomes" id="UP001341281">
    <property type="component" value="Chromosome 07"/>
</dbReference>
<name>A0AAQ3U3Y9_PASNO</name>
<evidence type="ECO:0000313" key="1">
    <source>
        <dbReference type="EMBL" id="WVZ84886.1"/>
    </source>
</evidence>
<protein>
    <submittedName>
        <fullName evidence="1">Uncharacterized protein</fullName>
    </submittedName>
</protein>
<reference evidence="1 2" key="1">
    <citation type="submission" date="2024-02" db="EMBL/GenBank/DDBJ databases">
        <title>High-quality chromosome-scale genome assembly of Pensacola bahiagrass (Paspalum notatum Flugge var. saurae).</title>
        <authorList>
            <person name="Vega J.M."/>
            <person name="Podio M."/>
            <person name="Orjuela J."/>
            <person name="Siena L.A."/>
            <person name="Pessino S.C."/>
            <person name="Combes M.C."/>
            <person name="Mariac C."/>
            <person name="Albertini E."/>
            <person name="Pupilli F."/>
            <person name="Ortiz J.P.A."/>
            <person name="Leblanc O."/>
        </authorList>
    </citation>
    <scope>NUCLEOTIDE SEQUENCE [LARGE SCALE GENOMIC DNA]</scope>
    <source>
        <strain evidence="1">R1</strain>
        <tissue evidence="1">Leaf</tissue>
    </source>
</reference>
<sequence>PACKELSTQEKLVIKETDDRLYPEQEDGGSLIKSVPASRGCLGQSLTTRQTNLVPMILDNCAGGGSTAGLGAIRLIHLFVKIT</sequence>
<proteinExistence type="predicted"/>
<evidence type="ECO:0000313" key="2">
    <source>
        <dbReference type="Proteomes" id="UP001341281"/>
    </source>
</evidence>
<accession>A0AAQ3U3Y9</accession>
<gene>
    <name evidence="1" type="ORF">U9M48_031858</name>
</gene>
<dbReference type="AlphaFoldDB" id="A0AAQ3U3Y9"/>
<organism evidence="1 2">
    <name type="scientific">Paspalum notatum var. saurae</name>
    <dbReference type="NCBI Taxonomy" id="547442"/>
    <lineage>
        <taxon>Eukaryota</taxon>
        <taxon>Viridiplantae</taxon>
        <taxon>Streptophyta</taxon>
        <taxon>Embryophyta</taxon>
        <taxon>Tracheophyta</taxon>
        <taxon>Spermatophyta</taxon>
        <taxon>Magnoliopsida</taxon>
        <taxon>Liliopsida</taxon>
        <taxon>Poales</taxon>
        <taxon>Poaceae</taxon>
        <taxon>PACMAD clade</taxon>
        <taxon>Panicoideae</taxon>
        <taxon>Andropogonodae</taxon>
        <taxon>Paspaleae</taxon>
        <taxon>Paspalinae</taxon>
        <taxon>Paspalum</taxon>
    </lineage>
</organism>
<dbReference type="EMBL" id="CP144751">
    <property type="protein sequence ID" value="WVZ84886.1"/>
    <property type="molecule type" value="Genomic_DNA"/>
</dbReference>
<feature type="non-terminal residue" evidence="1">
    <location>
        <position position="1"/>
    </location>
</feature>